<organism evidence="2">
    <name type="scientific">Spongospora subterranea</name>
    <dbReference type="NCBI Taxonomy" id="70186"/>
    <lineage>
        <taxon>Eukaryota</taxon>
        <taxon>Sar</taxon>
        <taxon>Rhizaria</taxon>
        <taxon>Endomyxa</taxon>
        <taxon>Phytomyxea</taxon>
        <taxon>Plasmodiophorida</taxon>
        <taxon>Plasmodiophoridae</taxon>
        <taxon>Spongospora</taxon>
    </lineage>
</organism>
<protein>
    <recommendedName>
        <fullName evidence="1">Retrotransposon gag domain-containing protein</fullName>
    </recommendedName>
</protein>
<sequence length="107" mass="12030">MYGSACSTLTDFSTFITAITTAFDDPDRVNRAADALRRLTMVNDQLGKYSNEFRLLAQDVDWTQSTFIHQYRQGLSPDLQRMLILAEGTGNPFNTLDHLVTTTTALH</sequence>
<dbReference type="AlphaFoldDB" id="A0A0H5R3Y1"/>
<dbReference type="InterPro" id="IPR005162">
    <property type="entry name" value="Retrotrans_gag_dom"/>
</dbReference>
<evidence type="ECO:0000313" key="2">
    <source>
        <dbReference type="EMBL" id="CRZ08621.1"/>
    </source>
</evidence>
<dbReference type="Pfam" id="PF03732">
    <property type="entry name" value="Retrotrans_gag"/>
    <property type="match status" value="1"/>
</dbReference>
<proteinExistence type="predicted"/>
<evidence type="ECO:0000259" key="1">
    <source>
        <dbReference type="Pfam" id="PF03732"/>
    </source>
</evidence>
<reference evidence="2" key="1">
    <citation type="submission" date="2015-04" db="EMBL/GenBank/DDBJ databases">
        <title>The genome sequence of the plant pathogenic Rhizarian Plasmodiophora brassicae reveals insights in its biotrophic life cycle and the origin of chitin synthesis.</title>
        <authorList>
            <person name="Schwelm A."/>
            <person name="Fogelqvist J."/>
            <person name="Knaust A."/>
            <person name="Julke S."/>
            <person name="Lilja T."/>
            <person name="Dhandapani V."/>
            <person name="Bonilla-Rosso G."/>
            <person name="Karlsson M."/>
            <person name="Shevchenko A."/>
            <person name="Choi S.R."/>
            <person name="Kim H.G."/>
            <person name="Park J.Y."/>
            <person name="Lim Y.P."/>
            <person name="Ludwig-Muller J."/>
            <person name="Dixelius C."/>
        </authorList>
    </citation>
    <scope>NUCLEOTIDE SEQUENCE</scope>
    <source>
        <tissue evidence="2">Potato root galls</tissue>
    </source>
</reference>
<feature type="domain" description="Retrotransposon gag" evidence="1">
    <location>
        <begin position="10"/>
        <end position="76"/>
    </location>
</feature>
<name>A0A0H5R3Y1_9EUKA</name>
<accession>A0A0H5R3Y1</accession>
<dbReference type="EMBL" id="HACM01008179">
    <property type="protein sequence ID" value="CRZ08621.1"/>
    <property type="molecule type" value="Transcribed_RNA"/>
</dbReference>